<accession>A0A6B9V329</accession>
<proteinExistence type="predicted"/>
<gene>
    <name evidence="1" type="ORF">DS421_19g638290</name>
</gene>
<dbReference type="AlphaFoldDB" id="A0A6B9V329"/>
<dbReference type="EMBL" id="CP031001">
    <property type="protein sequence ID" value="QHN75786.1"/>
    <property type="molecule type" value="Genomic_DNA"/>
</dbReference>
<dbReference type="Proteomes" id="UP000464620">
    <property type="component" value="Chromosome B09"/>
</dbReference>
<name>A0A6B9V329_ARAHY</name>
<sequence>MAPSAVAMTAAQAIVAAQAFQPHAAQVQAQSVKDFTGSPEKAGKDDALKIEIRTG</sequence>
<evidence type="ECO:0000313" key="2">
    <source>
        <dbReference type="Proteomes" id="UP000464620"/>
    </source>
</evidence>
<evidence type="ECO:0000313" key="1">
    <source>
        <dbReference type="EMBL" id="QHN75786.1"/>
    </source>
</evidence>
<protein>
    <submittedName>
        <fullName evidence="1">Serine/arginine repetitive matrix protein 2-like</fullName>
    </submittedName>
</protein>
<organism evidence="1 2">
    <name type="scientific">Arachis hypogaea</name>
    <name type="common">Peanut</name>
    <dbReference type="NCBI Taxonomy" id="3818"/>
    <lineage>
        <taxon>Eukaryota</taxon>
        <taxon>Viridiplantae</taxon>
        <taxon>Streptophyta</taxon>
        <taxon>Embryophyta</taxon>
        <taxon>Tracheophyta</taxon>
        <taxon>Spermatophyta</taxon>
        <taxon>Magnoliopsida</taxon>
        <taxon>eudicotyledons</taxon>
        <taxon>Gunneridae</taxon>
        <taxon>Pentapetalae</taxon>
        <taxon>rosids</taxon>
        <taxon>fabids</taxon>
        <taxon>Fabales</taxon>
        <taxon>Fabaceae</taxon>
        <taxon>Papilionoideae</taxon>
        <taxon>50 kb inversion clade</taxon>
        <taxon>dalbergioids sensu lato</taxon>
        <taxon>Dalbergieae</taxon>
        <taxon>Pterocarpus clade</taxon>
        <taxon>Arachis</taxon>
    </lineage>
</organism>
<reference evidence="1 2" key="1">
    <citation type="submission" date="2020-01" db="EMBL/GenBank/DDBJ databases">
        <title>Genome sequence of Arachis hypogaea, cultivar Shitouqi.</title>
        <authorList>
            <person name="Zhuang W."/>
            <person name="Chen H."/>
            <person name="Varshney R."/>
            <person name="Wang D."/>
            <person name="Ming R."/>
        </authorList>
    </citation>
    <scope>NUCLEOTIDE SEQUENCE [LARGE SCALE GENOMIC DNA]</scope>
    <source>
        <tissue evidence="1">Young leaf</tissue>
    </source>
</reference>